<dbReference type="RefSeq" id="WP_345574379.1">
    <property type="nucleotide sequence ID" value="NZ_BAABDQ010000040.1"/>
</dbReference>
<dbReference type="EMBL" id="BAABDQ010000040">
    <property type="protein sequence ID" value="GAA3605329.1"/>
    <property type="molecule type" value="Genomic_DNA"/>
</dbReference>
<gene>
    <name evidence="2" type="ORF">GCM10022419_107690</name>
</gene>
<evidence type="ECO:0000313" key="2">
    <source>
        <dbReference type="EMBL" id="GAA3605329.1"/>
    </source>
</evidence>
<evidence type="ECO:0000256" key="1">
    <source>
        <dbReference type="SAM" id="MobiDB-lite"/>
    </source>
</evidence>
<evidence type="ECO:0000313" key="3">
    <source>
        <dbReference type="Proteomes" id="UP001500630"/>
    </source>
</evidence>
<sequence length="107" mass="10597">MSELPEGTGDERVDAIVAALGPLGELPVSEHVAVFGEAFSGLEATLAAAGDDELPSGGDELPSGGDELPSGGDELPSGGDVRFPAGDVRGGGVAGGQARGEQAERRR</sequence>
<name>A0ABP6ZCL2_9ACTN</name>
<feature type="compositionally biased region" description="Gly residues" evidence="1">
    <location>
        <begin position="88"/>
        <end position="98"/>
    </location>
</feature>
<organism evidence="2 3">
    <name type="scientific">Nonomuraea rosea</name>
    <dbReference type="NCBI Taxonomy" id="638574"/>
    <lineage>
        <taxon>Bacteria</taxon>
        <taxon>Bacillati</taxon>
        <taxon>Actinomycetota</taxon>
        <taxon>Actinomycetes</taxon>
        <taxon>Streptosporangiales</taxon>
        <taxon>Streptosporangiaceae</taxon>
        <taxon>Nonomuraea</taxon>
    </lineage>
</organism>
<proteinExistence type="predicted"/>
<reference evidence="3" key="1">
    <citation type="journal article" date="2019" name="Int. J. Syst. Evol. Microbiol.">
        <title>The Global Catalogue of Microorganisms (GCM) 10K type strain sequencing project: providing services to taxonomists for standard genome sequencing and annotation.</title>
        <authorList>
            <consortium name="The Broad Institute Genomics Platform"/>
            <consortium name="The Broad Institute Genome Sequencing Center for Infectious Disease"/>
            <person name="Wu L."/>
            <person name="Ma J."/>
        </authorList>
    </citation>
    <scope>NUCLEOTIDE SEQUENCE [LARGE SCALE GENOMIC DNA]</scope>
    <source>
        <strain evidence="3">JCM 17326</strain>
    </source>
</reference>
<accession>A0ABP6ZCL2</accession>
<protein>
    <submittedName>
        <fullName evidence="2">Uncharacterized protein</fullName>
    </submittedName>
</protein>
<dbReference type="Proteomes" id="UP001500630">
    <property type="component" value="Unassembled WGS sequence"/>
</dbReference>
<comment type="caution">
    <text evidence="2">The sequence shown here is derived from an EMBL/GenBank/DDBJ whole genome shotgun (WGS) entry which is preliminary data.</text>
</comment>
<feature type="region of interest" description="Disordered" evidence="1">
    <location>
        <begin position="47"/>
        <end position="107"/>
    </location>
</feature>
<keyword evidence="3" id="KW-1185">Reference proteome</keyword>